<dbReference type="InterPro" id="IPR036849">
    <property type="entry name" value="Enolase-like_C_sf"/>
</dbReference>
<proteinExistence type="inferred from homology"/>
<comment type="pathway">
    <text evidence="1">Carbohydrate degradation; glycolysis; pyruvate from D-glyceraldehyde 3-phosphate: step 4/5.</text>
</comment>
<evidence type="ECO:0000256" key="4">
    <source>
        <dbReference type="ARBA" id="ARBA00023152"/>
    </source>
</evidence>
<feature type="domain" description="Enolase C-terminal TIM barrel" evidence="8">
    <location>
        <begin position="1"/>
        <end position="102"/>
    </location>
</feature>
<dbReference type="AlphaFoldDB" id="A0A1B6K5U2"/>
<dbReference type="EMBL" id="GECU01000891">
    <property type="protein sequence ID" value="JAT06816.1"/>
    <property type="molecule type" value="Transcribed_RNA"/>
</dbReference>
<dbReference type="Gene3D" id="3.20.20.120">
    <property type="entry name" value="Enolase-like C-terminal domain"/>
    <property type="match status" value="1"/>
</dbReference>
<dbReference type="GO" id="GO:0000287">
    <property type="term" value="F:magnesium ion binding"/>
    <property type="evidence" value="ECO:0007669"/>
    <property type="project" value="InterPro"/>
</dbReference>
<evidence type="ECO:0000256" key="6">
    <source>
        <dbReference type="ARBA" id="ARBA00031125"/>
    </source>
</evidence>
<reference evidence="9" key="1">
    <citation type="submission" date="2015-11" db="EMBL/GenBank/DDBJ databases">
        <title>De novo transcriptome assembly of four potential Pierce s Disease insect vectors from Arizona vineyards.</title>
        <authorList>
            <person name="Tassone E.E."/>
        </authorList>
    </citation>
    <scope>NUCLEOTIDE SEQUENCE</scope>
</reference>
<dbReference type="Pfam" id="PF00113">
    <property type="entry name" value="Enolase_C"/>
    <property type="match status" value="1"/>
</dbReference>
<gene>
    <name evidence="9" type="ORF">g.56362</name>
</gene>
<feature type="non-terminal residue" evidence="9">
    <location>
        <position position="1"/>
    </location>
</feature>
<protein>
    <recommendedName>
        <fullName evidence="3">phosphopyruvate hydratase</fullName>
        <ecNumber evidence="3">4.2.1.11</ecNumber>
    </recommendedName>
    <alternativeName>
        <fullName evidence="6">2-phospho-D-glycerate hydro-lyase</fullName>
    </alternativeName>
    <alternativeName>
        <fullName evidence="7">2-phosphoglycerate dehydratase</fullName>
    </alternativeName>
</protein>
<dbReference type="GO" id="GO:0006096">
    <property type="term" value="P:glycolytic process"/>
    <property type="evidence" value="ECO:0007669"/>
    <property type="project" value="UniProtKB-UniPathway"/>
</dbReference>
<feature type="non-terminal residue" evidence="9">
    <location>
        <position position="106"/>
    </location>
</feature>
<evidence type="ECO:0000313" key="9">
    <source>
        <dbReference type="EMBL" id="JAT06816.1"/>
    </source>
</evidence>
<evidence type="ECO:0000256" key="5">
    <source>
        <dbReference type="ARBA" id="ARBA00023239"/>
    </source>
</evidence>
<dbReference type="PANTHER" id="PTHR11902:SF1">
    <property type="entry name" value="ENOLASE"/>
    <property type="match status" value="1"/>
</dbReference>
<dbReference type="PANTHER" id="PTHR11902">
    <property type="entry name" value="ENOLASE"/>
    <property type="match status" value="1"/>
</dbReference>
<dbReference type="EC" id="4.2.1.11" evidence="3"/>
<accession>A0A1B6K5U2</accession>
<dbReference type="GO" id="GO:0004634">
    <property type="term" value="F:phosphopyruvate hydratase activity"/>
    <property type="evidence" value="ECO:0007669"/>
    <property type="project" value="UniProtKB-EC"/>
</dbReference>
<dbReference type="GO" id="GO:0000015">
    <property type="term" value="C:phosphopyruvate hydratase complex"/>
    <property type="evidence" value="ECO:0007669"/>
    <property type="project" value="InterPro"/>
</dbReference>
<keyword evidence="5" id="KW-0456">Lyase</keyword>
<dbReference type="SUPFAM" id="SSF51604">
    <property type="entry name" value="Enolase C-terminal domain-like"/>
    <property type="match status" value="1"/>
</dbReference>
<name>A0A1B6K5U2_9HEMI</name>
<keyword evidence="4" id="KW-0324">Glycolysis</keyword>
<evidence type="ECO:0000256" key="2">
    <source>
        <dbReference type="ARBA" id="ARBA00009604"/>
    </source>
</evidence>
<sequence>GNDLWCQEIMVVFKHGKIGKNIETACMFYEALRGAVARKYGSIYTSVGDEGGFAPPIKCVEEGIALIVETCSSLDITQYGIAFDFAANSVYSQGEYTITTEDGKKR</sequence>
<evidence type="ECO:0000256" key="1">
    <source>
        <dbReference type="ARBA" id="ARBA00005031"/>
    </source>
</evidence>
<evidence type="ECO:0000256" key="3">
    <source>
        <dbReference type="ARBA" id="ARBA00012058"/>
    </source>
</evidence>
<evidence type="ECO:0000256" key="7">
    <source>
        <dbReference type="ARBA" id="ARBA00032132"/>
    </source>
</evidence>
<dbReference type="UniPathway" id="UPA00109">
    <property type="reaction ID" value="UER00187"/>
</dbReference>
<dbReference type="InterPro" id="IPR020810">
    <property type="entry name" value="Enolase_C"/>
</dbReference>
<comment type="similarity">
    <text evidence="2">Belongs to the enolase family.</text>
</comment>
<dbReference type="InterPro" id="IPR000941">
    <property type="entry name" value="Enolase"/>
</dbReference>
<evidence type="ECO:0000259" key="8">
    <source>
        <dbReference type="Pfam" id="PF00113"/>
    </source>
</evidence>
<organism evidence="9">
    <name type="scientific">Homalodisca liturata</name>
    <dbReference type="NCBI Taxonomy" id="320908"/>
    <lineage>
        <taxon>Eukaryota</taxon>
        <taxon>Metazoa</taxon>
        <taxon>Ecdysozoa</taxon>
        <taxon>Arthropoda</taxon>
        <taxon>Hexapoda</taxon>
        <taxon>Insecta</taxon>
        <taxon>Pterygota</taxon>
        <taxon>Neoptera</taxon>
        <taxon>Paraneoptera</taxon>
        <taxon>Hemiptera</taxon>
        <taxon>Auchenorrhyncha</taxon>
        <taxon>Membracoidea</taxon>
        <taxon>Cicadellidae</taxon>
        <taxon>Cicadellinae</taxon>
        <taxon>Proconiini</taxon>
        <taxon>Homalodisca</taxon>
    </lineage>
</organism>